<sequence length="421" mass="47836">MGKRGPDRRASNLTSVSHKPISLREEKAGKKLVNTTNVKSKLKLEHLQRLAVWASSETSVPSLAALFGHRLASANEVLGLQPDPSFFSCQRCETVLQPGFNCTIRIEKNQVKSRRRWKKPKTSMQNRVVYKCHFCSHHNLKRGTPVGHMKEICPMKAKPSSRPQCGSKSPLKRSANTTKDTRSKDEVSKVDDEALPSISKNCVETPPLKSRITLEGKKRRRKSGNKNSAESESNSAVTDDKTVGVSSRRRRTSWTSLKEIAERSEDDNGRMANLTIPFSLQSKGRRIKLQEEENDEQLEEERKVSKRERRDNGKVKEAEKPLNDGVKDKGEEEEQPEEHAKLVGEPVRFFQRILFFFTPEDTNQKPYAASIKDITQSRDGSMMVTGQWFYHPEEADRKGGGNWLSGETRSFFTVFTGMRFQ</sequence>
<dbReference type="InterPro" id="IPR043151">
    <property type="entry name" value="BAH_sf"/>
</dbReference>
<evidence type="ECO:0000313" key="4">
    <source>
        <dbReference type="Proteomes" id="UP001428341"/>
    </source>
</evidence>
<dbReference type="InterPro" id="IPR007175">
    <property type="entry name" value="Rpr2/Snm1/Rpp21"/>
</dbReference>
<name>A0AAP0MJH8_9ROSI</name>
<dbReference type="AlphaFoldDB" id="A0AAP0MJH8"/>
<comment type="caution">
    <text evidence="3">The sequence shown here is derived from an EMBL/GenBank/DDBJ whole genome shotgun (WGS) entry which is preliminary data.</text>
</comment>
<feature type="compositionally biased region" description="Low complexity" evidence="1">
    <location>
        <begin position="225"/>
        <end position="236"/>
    </location>
</feature>
<feature type="region of interest" description="Disordered" evidence="1">
    <location>
        <begin position="287"/>
        <end position="339"/>
    </location>
</feature>
<dbReference type="Gene3D" id="2.30.30.490">
    <property type="match status" value="1"/>
</dbReference>
<accession>A0AAP0MJH8</accession>
<feature type="compositionally biased region" description="Basic and acidic residues" evidence="1">
    <location>
        <begin position="300"/>
        <end position="330"/>
    </location>
</feature>
<dbReference type="GO" id="GO:0006396">
    <property type="term" value="P:RNA processing"/>
    <property type="evidence" value="ECO:0007669"/>
    <property type="project" value="InterPro"/>
</dbReference>
<gene>
    <name evidence="3" type="ORF">WN944_006635</name>
</gene>
<feature type="compositionally biased region" description="Basic and acidic residues" evidence="1">
    <location>
        <begin position="179"/>
        <end position="192"/>
    </location>
</feature>
<reference evidence="3 4" key="1">
    <citation type="submission" date="2024-05" db="EMBL/GenBank/DDBJ databases">
        <title>Haplotype-resolved chromosome-level genome assembly of Huyou (Citrus changshanensis).</title>
        <authorList>
            <person name="Miao C."/>
            <person name="Chen W."/>
            <person name="Wu Y."/>
            <person name="Wang L."/>
            <person name="Zhao S."/>
            <person name="Grierson D."/>
            <person name="Xu C."/>
            <person name="Chen K."/>
        </authorList>
    </citation>
    <scope>NUCLEOTIDE SEQUENCE [LARGE SCALE GENOMIC DNA]</scope>
    <source>
        <strain evidence="3">01-14</strain>
        <tissue evidence="3">Leaf</tissue>
    </source>
</reference>
<evidence type="ECO:0000259" key="2">
    <source>
        <dbReference type="PROSITE" id="PS51038"/>
    </source>
</evidence>
<proteinExistence type="predicted"/>
<evidence type="ECO:0000313" key="3">
    <source>
        <dbReference type="EMBL" id="KAK9214639.1"/>
    </source>
</evidence>
<dbReference type="Gene3D" id="6.20.50.20">
    <property type="match status" value="1"/>
</dbReference>
<dbReference type="Proteomes" id="UP001428341">
    <property type="component" value="Unassembled WGS sequence"/>
</dbReference>
<keyword evidence="4" id="KW-1185">Reference proteome</keyword>
<feature type="domain" description="BAH" evidence="2">
    <location>
        <begin position="347"/>
        <end position="421"/>
    </location>
</feature>
<evidence type="ECO:0000256" key="1">
    <source>
        <dbReference type="SAM" id="MobiDB-lite"/>
    </source>
</evidence>
<protein>
    <recommendedName>
        <fullName evidence="2">BAH domain-containing protein</fullName>
    </recommendedName>
</protein>
<dbReference type="InterPro" id="IPR001025">
    <property type="entry name" value="BAH_dom"/>
</dbReference>
<dbReference type="EMBL" id="JBCGBO010000003">
    <property type="protein sequence ID" value="KAK9214639.1"/>
    <property type="molecule type" value="Genomic_DNA"/>
</dbReference>
<dbReference type="GO" id="GO:0003682">
    <property type="term" value="F:chromatin binding"/>
    <property type="evidence" value="ECO:0007669"/>
    <property type="project" value="InterPro"/>
</dbReference>
<dbReference type="PANTHER" id="PTHR36072">
    <property type="entry name" value="OS01G0541600 PROTEIN"/>
    <property type="match status" value="1"/>
</dbReference>
<feature type="region of interest" description="Disordered" evidence="1">
    <location>
        <begin position="155"/>
        <end position="253"/>
    </location>
</feature>
<organism evidence="3 4">
    <name type="scientific">Citrus x changshan-huyou</name>
    <dbReference type="NCBI Taxonomy" id="2935761"/>
    <lineage>
        <taxon>Eukaryota</taxon>
        <taxon>Viridiplantae</taxon>
        <taxon>Streptophyta</taxon>
        <taxon>Embryophyta</taxon>
        <taxon>Tracheophyta</taxon>
        <taxon>Spermatophyta</taxon>
        <taxon>Magnoliopsida</taxon>
        <taxon>eudicotyledons</taxon>
        <taxon>Gunneridae</taxon>
        <taxon>Pentapetalae</taxon>
        <taxon>rosids</taxon>
        <taxon>malvids</taxon>
        <taxon>Sapindales</taxon>
        <taxon>Rutaceae</taxon>
        <taxon>Aurantioideae</taxon>
        <taxon>Citrus</taxon>
    </lineage>
</organism>
<dbReference type="Pfam" id="PF04032">
    <property type="entry name" value="Rpr2"/>
    <property type="match status" value="1"/>
</dbReference>
<dbReference type="PANTHER" id="PTHR36072:SF2">
    <property type="entry name" value="OS01G0531000 PROTEIN"/>
    <property type="match status" value="1"/>
</dbReference>
<dbReference type="PROSITE" id="PS51038">
    <property type="entry name" value="BAH"/>
    <property type="match status" value="1"/>
</dbReference>